<sequence>MDIQFDIPESVMRCDILDYLEVGLVDGIYEPPIALDTLAKASKANSIHGSALSAKRNMIASSTRFLDGSIKRRDYKRFIDDCLVFGNGYLLKVTNLLGGVTYKHLPALYMRRKKSLTEYCYKPRRDNDEGRIDYKPGQVFHYAEYDVCQEIYGLPQYIGALPSIWLNEEATLFRRKYYINGSHAGYILYLNDPTLSDTQVEEISKKLKKTGGLGAFKNIFINAKGKDGKKPELIPIGQIDAKDAFKDIKNQTTNDILTVHRIPLELMSVVREGLSSSGDLNKVDRIFYKNELAPYIESVVDELNAFADKEIIAVKEYEGLETPKVA</sequence>
<evidence type="ECO:0000313" key="2">
    <source>
        <dbReference type="EMBL" id="ODS09768.1"/>
    </source>
</evidence>
<name>A0A1E3WJ28_9VIBR</name>
<accession>A0A1E3WJ28</accession>
<comment type="similarity">
    <text evidence="1">Belongs to the phage portal family. PBSX subfamily.</text>
</comment>
<dbReference type="EMBL" id="MDCJ01000003">
    <property type="protein sequence ID" value="ODS09768.1"/>
    <property type="molecule type" value="Genomic_DNA"/>
</dbReference>
<dbReference type="Pfam" id="PF04860">
    <property type="entry name" value="Phage_portal"/>
    <property type="match status" value="1"/>
</dbReference>
<dbReference type="InterPro" id="IPR006944">
    <property type="entry name" value="Phage/GTA_portal"/>
</dbReference>
<dbReference type="AlphaFoldDB" id="A0A1E3WJ28"/>
<protein>
    <submittedName>
        <fullName evidence="2">Putative portal protein</fullName>
    </submittedName>
</protein>
<organism evidence="2 3">
    <name type="scientific">Vibrio scophthalmi</name>
    <dbReference type="NCBI Taxonomy" id="45658"/>
    <lineage>
        <taxon>Bacteria</taxon>
        <taxon>Pseudomonadati</taxon>
        <taxon>Pseudomonadota</taxon>
        <taxon>Gammaproteobacteria</taxon>
        <taxon>Vibrionales</taxon>
        <taxon>Vibrionaceae</taxon>
        <taxon>Vibrio</taxon>
    </lineage>
</organism>
<reference evidence="2 3" key="1">
    <citation type="submission" date="2016-08" db="EMBL/GenBank/DDBJ databases">
        <title>Genome sequencing of Vibrio scophthalmi strain FP3289, an isolated from Paralichthys olivaceus.</title>
        <authorList>
            <person name="Han H.-J."/>
        </authorList>
    </citation>
    <scope>NUCLEOTIDE SEQUENCE [LARGE SCALE GENOMIC DNA]</scope>
    <source>
        <strain evidence="2 3">FP3289</strain>
    </source>
</reference>
<evidence type="ECO:0000313" key="3">
    <source>
        <dbReference type="Proteomes" id="UP000095131"/>
    </source>
</evidence>
<comment type="caution">
    <text evidence="2">The sequence shown here is derived from an EMBL/GenBank/DDBJ whole genome shotgun (WGS) entry which is preliminary data.</text>
</comment>
<dbReference type="InterPro" id="IPR006430">
    <property type="entry name" value="Phage_portal_PBSX"/>
</dbReference>
<dbReference type="NCBIfam" id="TIGR01540">
    <property type="entry name" value="portal_PBSX"/>
    <property type="match status" value="1"/>
</dbReference>
<gene>
    <name evidence="2" type="ORF">VSF3289_03230</name>
</gene>
<evidence type="ECO:0000256" key="1">
    <source>
        <dbReference type="ARBA" id="ARBA00006799"/>
    </source>
</evidence>
<dbReference type="RefSeq" id="WP_069447416.1">
    <property type="nucleotide sequence ID" value="NZ_MDCJ01000003.1"/>
</dbReference>
<proteinExistence type="inferred from homology"/>
<dbReference type="PATRIC" id="fig|45658.8.peg.3175"/>
<dbReference type="Proteomes" id="UP000095131">
    <property type="component" value="Unassembled WGS sequence"/>
</dbReference>